<dbReference type="EMBL" id="CP003803">
    <property type="protein sequence ID" value="AGF46980.1"/>
    <property type="molecule type" value="Genomic_DNA"/>
</dbReference>
<evidence type="ECO:0000256" key="11">
    <source>
        <dbReference type="ARBA" id="ARBA00023141"/>
    </source>
</evidence>
<comment type="pathway">
    <text evidence="5">Metabolic intermediate biosynthesis; prephenate biosynthesis; prephenate from chorismate: step 1/1.</text>
</comment>
<keyword evidence="24" id="KW-1185">Reference proteome</keyword>
<dbReference type="PROSITE" id="PS51671">
    <property type="entry name" value="ACT"/>
    <property type="match status" value="1"/>
</dbReference>
<dbReference type="RefSeq" id="WP_015396391.1">
    <property type="nucleotide sequence ID" value="NC_020294.1"/>
</dbReference>
<dbReference type="STRING" id="1208919.CDSE_0701"/>
<dbReference type="Gene3D" id="1.20.59.10">
    <property type="entry name" value="Chorismate mutase"/>
    <property type="match status" value="1"/>
</dbReference>
<organism evidence="23 24">
    <name type="scientific">Candidatus Kinetoplastidibacterium desouzai TCC079E</name>
    <dbReference type="NCBI Taxonomy" id="1208919"/>
    <lineage>
        <taxon>Bacteria</taxon>
        <taxon>Pseudomonadati</taxon>
        <taxon>Pseudomonadota</taxon>
        <taxon>Betaproteobacteria</taxon>
        <taxon>Candidatus Kinetoplastidibacterium</taxon>
    </lineage>
</organism>
<dbReference type="Gene3D" id="3.40.190.10">
    <property type="entry name" value="Periplasmic binding protein-like II"/>
    <property type="match status" value="2"/>
</dbReference>
<feature type="site" description="Essential for prephenate dehydratase activity" evidence="19">
    <location>
        <position position="263"/>
    </location>
</feature>
<proteinExistence type="predicted"/>
<dbReference type="PATRIC" id="fig|1208919.3.peg.418"/>
<keyword evidence="9" id="KW-0963">Cytoplasm</keyword>
<dbReference type="PROSITE" id="PS51168">
    <property type="entry name" value="CHORISMATE_MUT_2"/>
    <property type="match status" value="1"/>
</dbReference>
<comment type="subcellular location">
    <subcellularLocation>
        <location evidence="3">Cytoplasm</location>
    </subcellularLocation>
</comment>
<dbReference type="PIRSF" id="PIRSF001500">
    <property type="entry name" value="Chor_mut_pdt_Ppr"/>
    <property type="match status" value="1"/>
</dbReference>
<evidence type="ECO:0000256" key="6">
    <source>
        <dbReference type="ARBA" id="ARBA00012404"/>
    </source>
</evidence>
<dbReference type="Gene3D" id="3.30.70.260">
    <property type="match status" value="1"/>
</dbReference>
<evidence type="ECO:0000256" key="2">
    <source>
        <dbReference type="ARBA" id="ARBA00002364"/>
    </source>
</evidence>
<dbReference type="InterPro" id="IPR036263">
    <property type="entry name" value="Chorismate_II_sf"/>
</dbReference>
<dbReference type="CDD" id="cd13630">
    <property type="entry name" value="PBP2_PDT_1"/>
    <property type="match status" value="1"/>
</dbReference>
<accession>M1M420</accession>
<keyword evidence="12" id="KW-0584">Phenylalanine biosynthesis</keyword>
<evidence type="ECO:0000256" key="19">
    <source>
        <dbReference type="PIRSR" id="PIRSR001500-2"/>
    </source>
</evidence>
<dbReference type="eggNOG" id="COG1605">
    <property type="taxonomic scope" value="Bacteria"/>
</dbReference>
<dbReference type="EC" id="5.4.99.5" evidence="6"/>
<dbReference type="PROSITE" id="PS00858">
    <property type="entry name" value="PREPHENATE_DEHYDR_2"/>
    <property type="match status" value="1"/>
</dbReference>
<feature type="domain" description="ACT" evidence="22">
    <location>
        <begin position="282"/>
        <end position="359"/>
    </location>
</feature>
<dbReference type="NCBIfam" id="NF008865">
    <property type="entry name" value="PRK11898.1"/>
    <property type="match status" value="1"/>
</dbReference>
<dbReference type="HOGENOM" id="CLU_035008_0_1_4"/>
<name>M1M420_9PROT</name>
<evidence type="ECO:0000313" key="23">
    <source>
        <dbReference type="EMBL" id="AGF46980.1"/>
    </source>
</evidence>
<evidence type="ECO:0000256" key="12">
    <source>
        <dbReference type="ARBA" id="ARBA00023222"/>
    </source>
</evidence>
<dbReference type="PANTHER" id="PTHR21022">
    <property type="entry name" value="PREPHENATE DEHYDRATASE P PROTEIN"/>
    <property type="match status" value="1"/>
</dbReference>
<dbReference type="PROSITE" id="PS51171">
    <property type="entry name" value="PREPHENATE_DEHYDR_3"/>
    <property type="match status" value="1"/>
</dbReference>
<dbReference type="Pfam" id="PF00800">
    <property type="entry name" value="PDT"/>
    <property type="match status" value="1"/>
</dbReference>
<comment type="catalytic activity">
    <reaction evidence="1">
        <text>chorismate = prephenate</text>
        <dbReference type="Rhea" id="RHEA:13897"/>
        <dbReference type="ChEBI" id="CHEBI:29748"/>
        <dbReference type="ChEBI" id="CHEBI:29934"/>
        <dbReference type="EC" id="5.4.99.5"/>
    </reaction>
</comment>
<evidence type="ECO:0000256" key="4">
    <source>
        <dbReference type="ARBA" id="ARBA00004741"/>
    </source>
</evidence>
<dbReference type="CDD" id="cd04905">
    <property type="entry name" value="ACT_CM-PDT"/>
    <property type="match status" value="1"/>
</dbReference>
<dbReference type="FunFam" id="3.40.190.10:FF:000029">
    <property type="entry name" value="Chorismate mutase/Prephenate dehydratase"/>
    <property type="match status" value="1"/>
</dbReference>
<evidence type="ECO:0000256" key="7">
    <source>
        <dbReference type="ARBA" id="ARBA00013147"/>
    </source>
</evidence>
<dbReference type="SUPFAM" id="SSF48600">
    <property type="entry name" value="Chorismate mutase II"/>
    <property type="match status" value="1"/>
</dbReference>
<feature type="domain" description="Chorismate mutase" evidence="20">
    <location>
        <begin position="3"/>
        <end position="95"/>
    </location>
</feature>
<dbReference type="InterPro" id="IPR002912">
    <property type="entry name" value="ACT_dom"/>
</dbReference>
<dbReference type="OrthoDB" id="9802281at2"/>
<evidence type="ECO:0000256" key="8">
    <source>
        <dbReference type="ARBA" id="ARBA00014401"/>
    </source>
</evidence>
<evidence type="ECO:0000256" key="9">
    <source>
        <dbReference type="ARBA" id="ARBA00022490"/>
    </source>
</evidence>
<evidence type="ECO:0000256" key="14">
    <source>
        <dbReference type="ARBA" id="ARBA00023239"/>
    </source>
</evidence>
<dbReference type="FunFam" id="3.40.190.10:FF:000034">
    <property type="entry name" value="Chorismate mutase/prephenate dehydratase"/>
    <property type="match status" value="1"/>
</dbReference>
<evidence type="ECO:0000256" key="1">
    <source>
        <dbReference type="ARBA" id="ARBA00000824"/>
    </source>
</evidence>
<keyword evidence="10" id="KW-0028">Amino-acid biosynthesis</keyword>
<evidence type="ECO:0000259" key="20">
    <source>
        <dbReference type="PROSITE" id="PS51168"/>
    </source>
</evidence>
<evidence type="ECO:0000256" key="10">
    <source>
        <dbReference type="ARBA" id="ARBA00022605"/>
    </source>
</evidence>
<dbReference type="InterPro" id="IPR045865">
    <property type="entry name" value="ACT-like_dom_sf"/>
</dbReference>
<evidence type="ECO:0000313" key="24">
    <source>
        <dbReference type="Proteomes" id="UP000011547"/>
    </source>
</evidence>
<dbReference type="SUPFAM" id="SSF55021">
    <property type="entry name" value="ACT-like"/>
    <property type="match status" value="1"/>
</dbReference>
<dbReference type="UniPathway" id="UPA00120">
    <property type="reaction ID" value="UER00203"/>
</dbReference>
<dbReference type="InterPro" id="IPR018528">
    <property type="entry name" value="Preph_deHydtase_CS"/>
</dbReference>
<dbReference type="GO" id="GO:0004106">
    <property type="term" value="F:chorismate mutase activity"/>
    <property type="evidence" value="ECO:0007669"/>
    <property type="project" value="UniProtKB-EC"/>
</dbReference>
<evidence type="ECO:0000256" key="17">
    <source>
        <dbReference type="ARBA" id="ARBA00031520"/>
    </source>
</evidence>
<dbReference type="SUPFAM" id="SSF53850">
    <property type="entry name" value="Periplasmic binding protein-like II"/>
    <property type="match status" value="1"/>
</dbReference>
<dbReference type="InterPro" id="IPR002701">
    <property type="entry name" value="CM_II_prokaryot"/>
</dbReference>
<evidence type="ECO:0000256" key="3">
    <source>
        <dbReference type="ARBA" id="ARBA00004496"/>
    </source>
</evidence>
<dbReference type="InterPro" id="IPR036979">
    <property type="entry name" value="CM_dom_sf"/>
</dbReference>
<dbReference type="KEGG" id="kde:CDSE_0701"/>
<evidence type="ECO:0000259" key="22">
    <source>
        <dbReference type="PROSITE" id="PS51671"/>
    </source>
</evidence>
<dbReference type="InterPro" id="IPR008242">
    <property type="entry name" value="Chor_mutase/pphenate_deHydtase"/>
</dbReference>
<dbReference type="AlphaFoldDB" id="M1M420"/>
<dbReference type="GO" id="GO:0046417">
    <property type="term" value="P:chorismate metabolic process"/>
    <property type="evidence" value="ECO:0007669"/>
    <property type="project" value="InterPro"/>
</dbReference>
<dbReference type="GO" id="GO:0009094">
    <property type="term" value="P:L-phenylalanine biosynthetic process"/>
    <property type="evidence" value="ECO:0007669"/>
    <property type="project" value="UniProtKB-UniPathway"/>
</dbReference>
<evidence type="ECO:0000256" key="15">
    <source>
        <dbReference type="ARBA" id="ARBA00023268"/>
    </source>
</evidence>
<dbReference type="FunFam" id="3.30.70.260:FF:000012">
    <property type="entry name" value="Prephenate dehydratase"/>
    <property type="match status" value="1"/>
</dbReference>
<sequence length="361" mass="40596">MDDELYSKLLPLRNLIDELDRKILETLNRRSEIVVEIGKIKHSVNLDDSVIKPERESQIIEKLQRINTGPFQTSAIEHVWKEIISACRDLERSMQVAYLGPKGSFSEQAAFEHFGRSVNNVQCTSFDEVFHAIESGRADVGMVPIENSIEGAVNRSLDLFLNSNLKIIGERSLIIKHCLLTKSGNMNGIKKITAHPQALAQCQEWLNKHYPNLERVSTSSNSEAAHIASKSEDFAAIAGMIAAESWGLRPVYSNIQDDINNRTRFLAIGNIESSPSGNDKTSLILAVPNKACAVYEMLKPFAIHKVSMTRFESRPARTGQWEYYFYVDIIGHQKETNVSRALELIKTQVAFFKNLGSYPAQ</sequence>
<keyword evidence="11" id="KW-0057">Aromatic amino acid biosynthesis</keyword>
<evidence type="ECO:0000256" key="5">
    <source>
        <dbReference type="ARBA" id="ARBA00004817"/>
    </source>
</evidence>
<dbReference type="SMART" id="SM00830">
    <property type="entry name" value="CM_2"/>
    <property type="match status" value="1"/>
</dbReference>
<comment type="pathway">
    <text evidence="4">Amino-acid biosynthesis; L-phenylalanine biosynthesis; phenylpyruvate from prephenate: step 1/1.</text>
</comment>
<evidence type="ECO:0000259" key="21">
    <source>
        <dbReference type="PROSITE" id="PS51171"/>
    </source>
</evidence>
<keyword evidence="14 23" id="KW-0456">Lyase</keyword>
<evidence type="ECO:0000256" key="16">
    <source>
        <dbReference type="ARBA" id="ARBA00031175"/>
    </source>
</evidence>
<dbReference type="InterPro" id="IPR001086">
    <property type="entry name" value="Preph_deHydtase"/>
</dbReference>
<dbReference type="Proteomes" id="UP000011547">
    <property type="component" value="Chromosome"/>
</dbReference>
<keyword evidence="13" id="KW-0413">Isomerase</keyword>
<dbReference type="eggNOG" id="COG0077">
    <property type="taxonomic scope" value="Bacteria"/>
</dbReference>
<gene>
    <name evidence="23" type="ORF">CDSE_0701</name>
</gene>
<reference evidence="23 24" key="1">
    <citation type="journal article" date="2013" name="Genome Biol. Evol.">
        <title>Genome evolution and phylogenomic analysis of candidatus kinetoplastibacterium, the betaproteobacterial endosymbionts of strigomonas and angomonas.</title>
        <authorList>
            <person name="Alves J.M."/>
            <person name="Serrano M.G."/>
            <person name="Maia da Silva F."/>
            <person name="Voegtly L.J."/>
            <person name="Matveyev A.V."/>
            <person name="Teixeira M.M."/>
            <person name="Camargo E.P."/>
            <person name="Buck G.A."/>
        </authorList>
    </citation>
    <scope>NUCLEOTIDE SEQUENCE [LARGE SCALE GENOMIC DNA]</scope>
    <source>
        <strain evidence="23 24">TCC079E</strain>
    </source>
</reference>
<evidence type="ECO:0000256" key="18">
    <source>
        <dbReference type="ARBA" id="ARBA00047848"/>
    </source>
</evidence>
<dbReference type="UniPathway" id="UPA00121">
    <property type="reaction ID" value="UER00345"/>
</dbReference>
<feature type="domain" description="Prephenate dehydratase" evidence="21">
    <location>
        <begin position="95"/>
        <end position="270"/>
    </location>
</feature>
<protein>
    <recommendedName>
        <fullName evidence="8">Bifunctional chorismate mutase/prephenate dehydratase</fullName>
        <ecNumber evidence="7">4.2.1.51</ecNumber>
        <ecNumber evidence="6">5.4.99.5</ecNumber>
    </recommendedName>
    <alternativeName>
        <fullName evidence="17">Chorismate mutase-prephenate dehydratase</fullName>
    </alternativeName>
    <alternativeName>
        <fullName evidence="16">p-protein</fullName>
    </alternativeName>
</protein>
<dbReference type="EC" id="4.2.1.51" evidence="7"/>
<dbReference type="Pfam" id="PF01817">
    <property type="entry name" value="CM_2"/>
    <property type="match status" value="1"/>
</dbReference>
<keyword evidence="15" id="KW-0511">Multifunctional enzyme</keyword>
<dbReference type="PANTHER" id="PTHR21022:SF19">
    <property type="entry name" value="PREPHENATE DEHYDRATASE-RELATED"/>
    <property type="match status" value="1"/>
</dbReference>
<comment type="function">
    <text evidence="2">Catalyzes the Claisen rearrangement of chorismate to prephenate and the decarboxylation/dehydration of prephenate to phenylpyruvate.</text>
</comment>
<evidence type="ECO:0000256" key="13">
    <source>
        <dbReference type="ARBA" id="ARBA00023235"/>
    </source>
</evidence>
<comment type="catalytic activity">
    <reaction evidence="18">
        <text>prephenate + H(+) = 3-phenylpyruvate + CO2 + H2O</text>
        <dbReference type="Rhea" id="RHEA:21648"/>
        <dbReference type="ChEBI" id="CHEBI:15377"/>
        <dbReference type="ChEBI" id="CHEBI:15378"/>
        <dbReference type="ChEBI" id="CHEBI:16526"/>
        <dbReference type="ChEBI" id="CHEBI:18005"/>
        <dbReference type="ChEBI" id="CHEBI:29934"/>
        <dbReference type="EC" id="4.2.1.51"/>
    </reaction>
</comment>
<dbReference type="GO" id="GO:0004664">
    <property type="term" value="F:prephenate dehydratase activity"/>
    <property type="evidence" value="ECO:0007669"/>
    <property type="project" value="UniProtKB-EC"/>
</dbReference>
<dbReference type="GO" id="GO:0005737">
    <property type="term" value="C:cytoplasm"/>
    <property type="evidence" value="ECO:0007669"/>
    <property type="project" value="UniProtKB-SubCell"/>
</dbReference>